<sequence length="104" mass="10591">MAWVALIVSGLFETVWAAALSASRGLSKLVPSIVFLVALVISMAGLGYALRTVPVGTGYAVWVGIGAIGTAIYGMVAMGDPVSTARITCLVLIVAGVAGLKFLH</sequence>
<dbReference type="Pfam" id="PF00893">
    <property type="entry name" value="Multi_Drug_Res"/>
    <property type="match status" value="1"/>
</dbReference>
<keyword evidence="3" id="KW-1003">Cell membrane</keyword>
<dbReference type="SUPFAM" id="SSF103481">
    <property type="entry name" value="Multidrug resistance efflux transporter EmrE"/>
    <property type="match status" value="1"/>
</dbReference>
<dbReference type="GO" id="GO:0022857">
    <property type="term" value="F:transmembrane transporter activity"/>
    <property type="evidence" value="ECO:0007669"/>
    <property type="project" value="InterPro"/>
</dbReference>
<evidence type="ECO:0000256" key="8">
    <source>
        <dbReference type="SAM" id="Phobius"/>
    </source>
</evidence>
<keyword evidence="5 8" id="KW-1133">Transmembrane helix</keyword>
<keyword evidence="10" id="KW-1185">Reference proteome</keyword>
<accession>A0A934V391</accession>
<evidence type="ECO:0000313" key="10">
    <source>
        <dbReference type="Proteomes" id="UP000635245"/>
    </source>
</evidence>
<evidence type="ECO:0000256" key="1">
    <source>
        <dbReference type="ARBA" id="ARBA00004651"/>
    </source>
</evidence>
<comment type="caution">
    <text evidence="9">The sequence shown here is derived from an EMBL/GenBank/DDBJ whole genome shotgun (WGS) entry which is preliminary data.</text>
</comment>
<dbReference type="AlphaFoldDB" id="A0A934V391"/>
<dbReference type="RefSeq" id="WP_200321107.1">
    <property type="nucleotide sequence ID" value="NZ_JAENJH010000005.1"/>
</dbReference>
<reference evidence="9" key="1">
    <citation type="submission" date="2020-12" db="EMBL/GenBank/DDBJ databases">
        <title>Prauserella sp. ASG 168, a novel actinomycete isolated from cave rock.</title>
        <authorList>
            <person name="Suriyachadkun C."/>
        </authorList>
    </citation>
    <scope>NUCLEOTIDE SEQUENCE</scope>
    <source>
        <strain evidence="9">ASG 168</strain>
    </source>
</reference>
<dbReference type="PANTHER" id="PTHR30561">
    <property type="entry name" value="SMR FAMILY PROTON-DEPENDENT DRUG EFFLUX TRANSPORTER SUGE"/>
    <property type="match status" value="1"/>
</dbReference>
<evidence type="ECO:0000256" key="6">
    <source>
        <dbReference type="ARBA" id="ARBA00023136"/>
    </source>
</evidence>
<dbReference type="Gene3D" id="1.10.3730.20">
    <property type="match status" value="1"/>
</dbReference>
<dbReference type="InterPro" id="IPR037185">
    <property type="entry name" value="EmrE-like"/>
</dbReference>
<dbReference type="PANTHER" id="PTHR30561:SF0">
    <property type="entry name" value="GUANIDINIUM EXPORTER"/>
    <property type="match status" value="1"/>
</dbReference>
<evidence type="ECO:0000256" key="7">
    <source>
        <dbReference type="RuleBase" id="RU003942"/>
    </source>
</evidence>
<evidence type="ECO:0000256" key="3">
    <source>
        <dbReference type="ARBA" id="ARBA00022475"/>
    </source>
</evidence>
<evidence type="ECO:0000313" key="9">
    <source>
        <dbReference type="EMBL" id="MBK1787016.1"/>
    </source>
</evidence>
<dbReference type="FunFam" id="1.10.3730.20:FF:000001">
    <property type="entry name" value="Quaternary ammonium compound resistance transporter SugE"/>
    <property type="match status" value="1"/>
</dbReference>
<feature type="transmembrane region" description="Helical" evidence="8">
    <location>
        <begin position="33"/>
        <end position="50"/>
    </location>
</feature>
<feature type="transmembrane region" description="Helical" evidence="8">
    <location>
        <begin position="59"/>
        <end position="78"/>
    </location>
</feature>
<organism evidence="9 10">
    <name type="scientific">Prauserella cavernicola</name>
    <dbReference type="NCBI Taxonomy" id="2800127"/>
    <lineage>
        <taxon>Bacteria</taxon>
        <taxon>Bacillati</taxon>
        <taxon>Actinomycetota</taxon>
        <taxon>Actinomycetes</taxon>
        <taxon>Pseudonocardiales</taxon>
        <taxon>Pseudonocardiaceae</taxon>
        <taxon>Prauserella</taxon>
    </lineage>
</organism>
<keyword evidence="6 8" id="KW-0472">Membrane</keyword>
<comment type="subcellular location">
    <subcellularLocation>
        <location evidence="1 7">Cell membrane</location>
        <topology evidence="1 7">Multi-pass membrane protein</topology>
    </subcellularLocation>
</comment>
<dbReference type="EMBL" id="JAENJH010000005">
    <property type="protein sequence ID" value="MBK1787016.1"/>
    <property type="molecule type" value="Genomic_DNA"/>
</dbReference>
<comment type="similarity">
    <text evidence="7">Belongs to the drug/metabolite transporter (DMT) superfamily. Small multidrug resistance (SMR) (TC 2.A.7.1) family.</text>
</comment>
<evidence type="ECO:0000256" key="5">
    <source>
        <dbReference type="ARBA" id="ARBA00022989"/>
    </source>
</evidence>
<dbReference type="InterPro" id="IPR000390">
    <property type="entry name" value="Small_drug/metabolite_transptr"/>
</dbReference>
<evidence type="ECO:0000256" key="2">
    <source>
        <dbReference type="ARBA" id="ARBA00022448"/>
    </source>
</evidence>
<dbReference type="InterPro" id="IPR045324">
    <property type="entry name" value="Small_multidrug_res"/>
</dbReference>
<name>A0A934V391_9PSEU</name>
<keyword evidence="4 7" id="KW-0812">Transmembrane</keyword>
<dbReference type="GO" id="GO:0005886">
    <property type="term" value="C:plasma membrane"/>
    <property type="evidence" value="ECO:0007669"/>
    <property type="project" value="UniProtKB-SubCell"/>
</dbReference>
<evidence type="ECO:0000256" key="4">
    <source>
        <dbReference type="ARBA" id="ARBA00022692"/>
    </source>
</evidence>
<gene>
    <name evidence="9" type="ORF">JHE00_22045</name>
</gene>
<dbReference type="Proteomes" id="UP000635245">
    <property type="component" value="Unassembled WGS sequence"/>
</dbReference>
<proteinExistence type="inferred from homology"/>
<feature type="transmembrane region" description="Helical" evidence="8">
    <location>
        <begin position="84"/>
        <end position="103"/>
    </location>
</feature>
<keyword evidence="2" id="KW-0813">Transport</keyword>
<protein>
    <submittedName>
        <fullName evidence="9">Ligand-binding protein SH3</fullName>
    </submittedName>
</protein>